<evidence type="ECO:0000256" key="1">
    <source>
        <dbReference type="SAM" id="SignalP"/>
    </source>
</evidence>
<comment type="caution">
    <text evidence="2">The sequence shown here is derived from an EMBL/GenBank/DDBJ whole genome shotgun (WGS) entry which is preliminary data.</text>
</comment>
<proteinExistence type="predicted"/>
<dbReference type="EMBL" id="CAJNOQ010003968">
    <property type="protein sequence ID" value="CAF1038480.1"/>
    <property type="molecule type" value="Genomic_DNA"/>
</dbReference>
<dbReference type="Proteomes" id="UP000663829">
    <property type="component" value="Unassembled WGS sequence"/>
</dbReference>
<organism evidence="2 4">
    <name type="scientific">Didymodactylos carnosus</name>
    <dbReference type="NCBI Taxonomy" id="1234261"/>
    <lineage>
        <taxon>Eukaryota</taxon>
        <taxon>Metazoa</taxon>
        <taxon>Spiralia</taxon>
        <taxon>Gnathifera</taxon>
        <taxon>Rotifera</taxon>
        <taxon>Eurotatoria</taxon>
        <taxon>Bdelloidea</taxon>
        <taxon>Philodinida</taxon>
        <taxon>Philodinidae</taxon>
        <taxon>Didymodactylos</taxon>
    </lineage>
</organism>
<feature type="chain" id="PRO_5035601172" evidence="1">
    <location>
        <begin position="24"/>
        <end position="109"/>
    </location>
</feature>
<keyword evidence="4" id="KW-1185">Reference proteome</keyword>
<accession>A0A814JKW0</accession>
<dbReference type="Proteomes" id="UP000681722">
    <property type="component" value="Unassembled WGS sequence"/>
</dbReference>
<feature type="signal peptide" evidence="1">
    <location>
        <begin position="1"/>
        <end position="23"/>
    </location>
</feature>
<name>A0A814JKW0_9BILA</name>
<dbReference type="AlphaFoldDB" id="A0A814JKW0"/>
<evidence type="ECO:0000313" key="3">
    <source>
        <dbReference type="EMBL" id="CAF3808883.1"/>
    </source>
</evidence>
<evidence type="ECO:0000313" key="2">
    <source>
        <dbReference type="EMBL" id="CAF1038480.1"/>
    </source>
</evidence>
<gene>
    <name evidence="2" type="ORF">GPM918_LOCUS15652</name>
    <name evidence="3" type="ORF">SRO942_LOCUS15652</name>
</gene>
<protein>
    <submittedName>
        <fullName evidence="2">Uncharacterized protein</fullName>
    </submittedName>
</protein>
<sequence length="109" mass="12486">MQVLFTYIMLVLIIVLNIKIVMANKDREAFTDLLQKRKHLNGYWVGKRANMDEDIYDTDAETVHPVELLDSDHFAAKRSSYLIGKRGTYLVGRDTDKPASYRSNGHVGI</sequence>
<keyword evidence="1" id="KW-0732">Signal</keyword>
<evidence type="ECO:0000313" key="4">
    <source>
        <dbReference type="Proteomes" id="UP000663829"/>
    </source>
</evidence>
<dbReference type="EMBL" id="CAJOBC010003968">
    <property type="protein sequence ID" value="CAF3808883.1"/>
    <property type="molecule type" value="Genomic_DNA"/>
</dbReference>
<reference evidence="2" key="1">
    <citation type="submission" date="2021-02" db="EMBL/GenBank/DDBJ databases">
        <authorList>
            <person name="Nowell W R."/>
        </authorList>
    </citation>
    <scope>NUCLEOTIDE SEQUENCE</scope>
</reference>
<dbReference type="OrthoDB" id="9988380at2759"/>